<sequence length="627" mass="69512">MGRRQNKQGESPQQERKLPSELNKPLQAPADVNLFETNTSYRPGRYDTFEFSSKVTCFAFSKDAPLLAVGVEIGGVYLFDLTVPEASVAAPSELIGVVRSMHFGPQNGFGEQILYGAFDDGYIRRWLIRNMTEMIQIDCLYFGQEVQSLLVSSGGRSVTAIGKQSRLAVWSALYDNCSSYLTIPWISNGEAYVDDGVLLPDVLLHPRAPPNAEVFHVAVASPTEGILIFNVIVVEPQYTHHFDASVLPVRALPGSFSKLAAIPQQINDQQVVVLAATVADAKDQVALVNLQPDAENYPGCQVYATLVEINVKPEHAITSIHWVNLQEEVELSVIEGVSSREPQSTVTPCLSPCDDASQEARCRRMVLCLGTDKGSILLLECIHVHDNTGTQKQRFRVRLVYDLDGNRGPVSLQEVPSEVVMGRSIFASCCNDTMCHLWELQEVKAPTTVDNAASHAAQRCAYLEMLRHRCMPEDSVPDSDLPFVYSSDQGWPVELRNGASGHGHPPLSPLQGRSTCEGNSPFLHSRRDGRTLCMPRSLKQAASDRQKQQTGKAGVDAVVEEVLNRVCKDMSLWEKQKRDSRPRSEGSVQVTASSSVQRERPLRTHSERREKFSANDRAPWNDRFHVT</sequence>
<feature type="compositionally biased region" description="Polar residues" evidence="1">
    <location>
        <begin position="586"/>
        <end position="596"/>
    </location>
</feature>
<evidence type="ECO:0000313" key="3">
    <source>
        <dbReference type="Proteomes" id="UP000224006"/>
    </source>
</evidence>
<evidence type="ECO:0000313" key="2">
    <source>
        <dbReference type="EMBL" id="PFH37885.1"/>
    </source>
</evidence>
<name>A0A2A9MIT3_BESBE</name>
<dbReference type="OrthoDB" id="331244at2759"/>
<dbReference type="Proteomes" id="UP000224006">
    <property type="component" value="Chromosome I"/>
</dbReference>
<proteinExistence type="predicted"/>
<dbReference type="Gene3D" id="2.130.10.10">
    <property type="entry name" value="YVTN repeat-like/Quinoprotein amine dehydrogenase"/>
    <property type="match status" value="1"/>
</dbReference>
<keyword evidence="3" id="KW-1185">Reference proteome</keyword>
<dbReference type="InterPro" id="IPR036322">
    <property type="entry name" value="WD40_repeat_dom_sf"/>
</dbReference>
<dbReference type="VEuPathDB" id="ToxoDB:BESB_002260"/>
<feature type="region of interest" description="Disordered" evidence="1">
    <location>
        <begin position="1"/>
        <end position="23"/>
    </location>
</feature>
<dbReference type="RefSeq" id="XP_029221894.1">
    <property type="nucleotide sequence ID" value="XM_029358981.1"/>
</dbReference>
<dbReference type="GeneID" id="40305289"/>
<dbReference type="SUPFAM" id="SSF50978">
    <property type="entry name" value="WD40 repeat-like"/>
    <property type="match status" value="1"/>
</dbReference>
<organism evidence="2 3">
    <name type="scientific">Besnoitia besnoiti</name>
    <name type="common">Apicomplexan protozoan</name>
    <dbReference type="NCBI Taxonomy" id="94643"/>
    <lineage>
        <taxon>Eukaryota</taxon>
        <taxon>Sar</taxon>
        <taxon>Alveolata</taxon>
        <taxon>Apicomplexa</taxon>
        <taxon>Conoidasida</taxon>
        <taxon>Coccidia</taxon>
        <taxon>Eucoccidiorida</taxon>
        <taxon>Eimeriorina</taxon>
        <taxon>Sarcocystidae</taxon>
        <taxon>Besnoitia</taxon>
    </lineage>
</organism>
<reference evidence="2 3" key="1">
    <citation type="submission" date="2017-09" db="EMBL/GenBank/DDBJ databases">
        <title>Genome sequencing of Besnoitia besnoiti strain Bb-Ger1.</title>
        <authorList>
            <person name="Schares G."/>
            <person name="Venepally P."/>
            <person name="Lorenzi H.A."/>
        </authorList>
    </citation>
    <scope>NUCLEOTIDE SEQUENCE [LARGE SCALE GENOMIC DNA]</scope>
    <source>
        <strain evidence="2 3">Bb-Ger1</strain>
    </source>
</reference>
<feature type="region of interest" description="Disordered" evidence="1">
    <location>
        <begin position="494"/>
        <end position="531"/>
    </location>
</feature>
<protein>
    <submittedName>
        <fullName evidence="2">Uncharacterized protein</fullName>
    </submittedName>
</protein>
<dbReference type="AlphaFoldDB" id="A0A2A9MIT3"/>
<feature type="compositionally biased region" description="Basic and acidic residues" evidence="1">
    <location>
        <begin position="574"/>
        <end position="584"/>
    </location>
</feature>
<evidence type="ECO:0000256" key="1">
    <source>
        <dbReference type="SAM" id="MobiDB-lite"/>
    </source>
</evidence>
<dbReference type="KEGG" id="bbes:BESB_002260"/>
<dbReference type="EMBL" id="NWUJ01000001">
    <property type="protein sequence ID" value="PFH37885.1"/>
    <property type="molecule type" value="Genomic_DNA"/>
</dbReference>
<dbReference type="InterPro" id="IPR015943">
    <property type="entry name" value="WD40/YVTN_repeat-like_dom_sf"/>
</dbReference>
<feature type="compositionally biased region" description="Basic and acidic residues" evidence="1">
    <location>
        <begin position="597"/>
        <end position="627"/>
    </location>
</feature>
<comment type="caution">
    <text evidence="2">The sequence shown here is derived from an EMBL/GenBank/DDBJ whole genome shotgun (WGS) entry which is preliminary data.</text>
</comment>
<gene>
    <name evidence="2" type="ORF">BESB_002260</name>
</gene>
<accession>A0A2A9MIT3</accession>
<feature type="region of interest" description="Disordered" evidence="1">
    <location>
        <begin position="574"/>
        <end position="627"/>
    </location>
</feature>